<reference evidence="2" key="1">
    <citation type="submission" date="2015-11" db="EMBL/GenBank/DDBJ databases">
        <title>De novo transcriptome assembly of four potential Pierce s Disease insect vectors from Arizona vineyards.</title>
        <authorList>
            <person name="Tassone E.E."/>
        </authorList>
    </citation>
    <scope>NUCLEOTIDE SEQUENCE</scope>
</reference>
<feature type="compositionally biased region" description="Polar residues" evidence="1">
    <location>
        <begin position="245"/>
        <end position="264"/>
    </location>
</feature>
<feature type="compositionally biased region" description="Basic residues" evidence="1">
    <location>
        <begin position="63"/>
        <end position="72"/>
    </location>
</feature>
<dbReference type="EMBL" id="GEBQ01008106">
    <property type="protein sequence ID" value="JAT31871.1"/>
    <property type="molecule type" value="Transcribed_RNA"/>
</dbReference>
<name>A0A1B6M7J6_9HEMI</name>
<organism evidence="2">
    <name type="scientific">Graphocephala atropunctata</name>
    <dbReference type="NCBI Taxonomy" id="36148"/>
    <lineage>
        <taxon>Eukaryota</taxon>
        <taxon>Metazoa</taxon>
        <taxon>Ecdysozoa</taxon>
        <taxon>Arthropoda</taxon>
        <taxon>Hexapoda</taxon>
        <taxon>Insecta</taxon>
        <taxon>Pterygota</taxon>
        <taxon>Neoptera</taxon>
        <taxon>Paraneoptera</taxon>
        <taxon>Hemiptera</taxon>
        <taxon>Auchenorrhyncha</taxon>
        <taxon>Membracoidea</taxon>
        <taxon>Cicadellidae</taxon>
        <taxon>Cicadellinae</taxon>
        <taxon>Cicadellini</taxon>
        <taxon>Graphocephala</taxon>
    </lineage>
</organism>
<protein>
    <submittedName>
        <fullName evidence="2">Uncharacterized protein</fullName>
    </submittedName>
</protein>
<sequence>MLNQGVMPSGQDADQNGTECLPQHTHLQRDLDSPESGEIDGASMDSIVNSYKHSHRSSDSKSKKSRKKKHSHAATADSGDDQEHSSVAISSSFKPLVEYSDVSSEELSSPEAGEIQSEESILDQSGEDSSMSRRPNHHKRHKEERYRSEKSSHHGSPVPKEGSALSPVRSKEKKEKHKKRSADTSPKLIKQSSISQEAVKEKKHKEKKHKKADKKSKHSPSSSKKKRKKSKHASKSSSLEKNASRDMSLSPSEVFQRPSPNRTFLNRPGELNDGAWEEEEFTQRKNGSRFGSAESEGERRLTPPVLQRVASAGSPHTPPLPPKAYEKSKPCNSPGEISASFMEEGEEVIRPHSRSRRAESLEEGEERGRTRSRTRRESLEEGEERGDDRPRNKHRTEGLEEGEDRRPGRSKHRAGSVEDEEARRTRSKHRLENMEDGEERKARNKHRAGSLEDGEEQRARSRHRAESFEEEERRPLRRRSPSVEEIHRIRRRSITPPPFRRSPSIDDERLRLMMHREQMEYEEYQRGMRRLYRPDSMEELVRLPPTRRRRTPSLEREEWESPVRIVTSHNTVRTVIRRSVSPPHRKRRRAERESRRRDSHRRK</sequence>
<feature type="compositionally biased region" description="Basic and acidic residues" evidence="1">
    <location>
        <begin position="143"/>
        <end position="152"/>
    </location>
</feature>
<proteinExistence type="predicted"/>
<feature type="compositionally biased region" description="Polar residues" evidence="1">
    <location>
        <begin position="122"/>
        <end position="133"/>
    </location>
</feature>
<feature type="region of interest" description="Disordered" evidence="1">
    <location>
        <begin position="575"/>
        <end position="603"/>
    </location>
</feature>
<evidence type="ECO:0000256" key="1">
    <source>
        <dbReference type="SAM" id="MobiDB-lite"/>
    </source>
</evidence>
<feature type="compositionally biased region" description="Basic and acidic residues" evidence="1">
    <location>
        <begin position="456"/>
        <end position="474"/>
    </location>
</feature>
<feature type="compositionally biased region" description="Basic and acidic residues" evidence="1">
    <location>
        <begin position="430"/>
        <end position="441"/>
    </location>
</feature>
<feature type="compositionally biased region" description="Basic and acidic residues" evidence="1">
    <location>
        <begin position="386"/>
        <end position="407"/>
    </location>
</feature>
<accession>A0A1B6M7J6</accession>
<dbReference type="AlphaFoldDB" id="A0A1B6M7J6"/>
<feature type="region of interest" description="Disordered" evidence="1">
    <location>
        <begin position="1"/>
        <end position="508"/>
    </location>
</feature>
<gene>
    <name evidence="2" type="ORF">g.25194</name>
</gene>
<evidence type="ECO:0000313" key="2">
    <source>
        <dbReference type="EMBL" id="JAT31871.1"/>
    </source>
</evidence>
<feature type="compositionally biased region" description="Basic residues" evidence="1">
    <location>
        <begin position="201"/>
        <end position="234"/>
    </location>
</feature>
<feature type="non-terminal residue" evidence="2">
    <location>
        <position position="603"/>
    </location>
</feature>